<dbReference type="InterPro" id="IPR015943">
    <property type="entry name" value="WD40/YVTN_repeat-like_dom_sf"/>
</dbReference>
<dbReference type="EMBL" id="JACSIT010000152">
    <property type="protein sequence ID" value="MBC6996376.1"/>
    <property type="molecule type" value="Genomic_DNA"/>
</dbReference>
<dbReference type="AlphaFoldDB" id="A0A923PRD3"/>
<dbReference type="Proteomes" id="UP000650081">
    <property type="component" value="Unassembled WGS sequence"/>
</dbReference>
<dbReference type="NCBIfam" id="TIGR04183">
    <property type="entry name" value="Por_Secre_tail"/>
    <property type="match status" value="1"/>
</dbReference>
<protein>
    <submittedName>
        <fullName evidence="1">T9SS type A sorting domain-containing protein</fullName>
    </submittedName>
</protein>
<dbReference type="RefSeq" id="WP_222936178.1">
    <property type="nucleotide sequence ID" value="NZ_JACSIT010000152.1"/>
</dbReference>
<evidence type="ECO:0000313" key="1">
    <source>
        <dbReference type="EMBL" id="MBC6996376.1"/>
    </source>
</evidence>
<keyword evidence="2" id="KW-1185">Reference proteome</keyword>
<dbReference type="SUPFAM" id="SSF82171">
    <property type="entry name" value="DPP6 N-terminal domain-like"/>
    <property type="match status" value="1"/>
</dbReference>
<reference evidence="1" key="1">
    <citation type="submission" date="2020-08" db="EMBL/GenBank/DDBJ databases">
        <title>Lewinella bacteria from marine environments.</title>
        <authorList>
            <person name="Zhong Y."/>
        </authorList>
    </citation>
    <scope>NUCLEOTIDE SEQUENCE</scope>
    <source>
        <strain evidence="1">KCTC 42187</strain>
    </source>
</reference>
<evidence type="ECO:0000313" key="2">
    <source>
        <dbReference type="Proteomes" id="UP000650081"/>
    </source>
</evidence>
<comment type="caution">
    <text evidence="1">The sequence shown here is derived from an EMBL/GenBank/DDBJ whole genome shotgun (WGS) entry which is preliminary data.</text>
</comment>
<proteinExistence type="predicted"/>
<gene>
    <name evidence="1" type="ORF">H9S92_19550</name>
</gene>
<organism evidence="1 2">
    <name type="scientific">Neolewinella lacunae</name>
    <dbReference type="NCBI Taxonomy" id="1517758"/>
    <lineage>
        <taxon>Bacteria</taxon>
        <taxon>Pseudomonadati</taxon>
        <taxon>Bacteroidota</taxon>
        <taxon>Saprospiria</taxon>
        <taxon>Saprospirales</taxon>
        <taxon>Lewinellaceae</taxon>
        <taxon>Neolewinella</taxon>
    </lineage>
</organism>
<accession>A0A923PRD3</accession>
<sequence length="351" mass="39268">MRGNNGRGSVPSKGILIDDRLAEAPHYLNRHANGEDWWVVSPLRDTNLYAVYLLDSTGIELYDIQQIGIEDSGFSRGGDQSVFSPQGDQFYRYCSCEGMQIFDFDRKTGQLSNFQFVEMPIIDRTPPFGNAGGVGISPSGRFAYVSTVYTIYQYDLWAADIAASRLTVGVLTNPNNNHPIFAPRAWNFQLGPDCKLYAYAHNTDAHHVIHYPDELGLASGWEQEAMQLPFPIFRDQPAFPNFRLGPLGKESSPCAAPIVSQREVVRQSRQAVVDIYPNPAGSYVRLALKPFSGLQEGTWRLIDAYGRTVKTIALRRDELVTLPREGLPAGVYFWQVISRGAVLDQGKLVWE</sequence>
<dbReference type="Gene3D" id="2.130.10.10">
    <property type="entry name" value="YVTN repeat-like/Quinoprotein amine dehydrogenase"/>
    <property type="match status" value="1"/>
</dbReference>
<dbReference type="InterPro" id="IPR026444">
    <property type="entry name" value="Secre_tail"/>
</dbReference>
<name>A0A923PRD3_9BACT</name>